<dbReference type="GO" id="GO:0016491">
    <property type="term" value="F:oxidoreductase activity"/>
    <property type="evidence" value="ECO:0007669"/>
    <property type="project" value="UniProtKB-ARBA"/>
</dbReference>
<name>A0A381WDY1_9ZZZZ</name>
<organism evidence="1">
    <name type="scientific">marine metagenome</name>
    <dbReference type="NCBI Taxonomy" id="408172"/>
    <lineage>
        <taxon>unclassified sequences</taxon>
        <taxon>metagenomes</taxon>
        <taxon>ecological metagenomes</taxon>
    </lineage>
</organism>
<dbReference type="PANTHER" id="PTHR20883">
    <property type="entry name" value="PHYTANOYL-COA DIOXYGENASE DOMAIN CONTAINING 1"/>
    <property type="match status" value="1"/>
</dbReference>
<evidence type="ECO:0000313" key="1">
    <source>
        <dbReference type="EMBL" id="SVA50740.1"/>
    </source>
</evidence>
<dbReference type="Gene3D" id="2.60.120.620">
    <property type="entry name" value="q2cbj1_9rhob like domain"/>
    <property type="match status" value="1"/>
</dbReference>
<dbReference type="SUPFAM" id="SSF51197">
    <property type="entry name" value="Clavaminate synthase-like"/>
    <property type="match status" value="1"/>
</dbReference>
<protein>
    <recommendedName>
        <fullName evidence="2">Phytanoyl-CoA dioxygenase</fullName>
    </recommendedName>
</protein>
<feature type="non-terminal residue" evidence="1">
    <location>
        <position position="136"/>
    </location>
</feature>
<accession>A0A381WDY1</accession>
<dbReference type="Pfam" id="PF05721">
    <property type="entry name" value="PhyH"/>
    <property type="match status" value="1"/>
</dbReference>
<dbReference type="InterPro" id="IPR008775">
    <property type="entry name" value="Phytyl_CoA_dOase-like"/>
</dbReference>
<proteinExistence type="predicted"/>
<dbReference type="GO" id="GO:0046872">
    <property type="term" value="F:metal ion binding"/>
    <property type="evidence" value="ECO:0007669"/>
    <property type="project" value="UniProtKB-ARBA"/>
</dbReference>
<reference evidence="1" key="1">
    <citation type="submission" date="2018-05" db="EMBL/GenBank/DDBJ databases">
        <authorList>
            <person name="Lanie J.A."/>
            <person name="Ng W.-L."/>
            <person name="Kazmierczak K.M."/>
            <person name="Andrzejewski T.M."/>
            <person name="Davidsen T.M."/>
            <person name="Wayne K.J."/>
            <person name="Tettelin H."/>
            <person name="Glass J.I."/>
            <person name="Rusch D."/>
            <person name="Podicherti R."/>
            <person name="Tsui H.-C.T."/>
            <person name="Winkler M.E."/>
        </authorList>
    </citation>
    <scope>NUCLEOTIDE SEQUENCE</scope>
</reference>
<sequence>MRFLTAKQVNQFKLNGFLVVEDVLSKDEIEVLAERTDLIAANKVNQVPDTSIQLEKIFVNGEQPVADKILSVRKLYNLAVYDQIMWEHVTHTKIVDIITDLLVTDDVKMYGDQLFMKAPKTGTAQGWHQDSASWRD</sequence>
<dbReference type="AlphaFoldDB" id="A0A381WDY1"/>
<dbReference type="EMBL" id="UINC01011503">
    <property type="protein sequence ID" value="SVA50740.1"/>
    <property type="molecule type" value="Genomic_DNA"/>
</dbReference>
<dbReference type="PANTHER" id="PTHR20883:SF48">
    <property type="entry name" value="ECTOINE DIOXYGENASE"/>
    <property type="match status" value="1"/>
</dbReference>
<gene>
    <name evidence="1" type="ORF">METZ01_LOCUS103594</name>
</gene>
<evidence type="ECO:0008006" key="2">
    <source>
        <dbReference type="Google" id="ProtNLM"/>
    </source>
</evidence>